<organism evidence="1 2">
    <name type="scientific">Weissella koreensis</name>
    <dbReference type="NCBI Taxonomy" id="165096"/>
    <lineage>
        <taxon>Bacteria</taxon>
        <taxon>Bacillati</taxon>
        <taxon>Bacillota</taxon>
        <taxon>Bacilli</taxon>
        <taxon>Lactobacillales</taxon>
        <taxon>Lactobacillaceae</taxon>
        <taxon>Weissella</taxon>
    </lineage>
</organism>
<dbReference type="InterPro" id="IPR003772">
    <property type="entry name" value="YceD"/>
</dbReference>
<reference evidence="1 2" key="1">
    <citation type="submission" date="2019-08" db="EMBL/GenBank/DDBJ databases">
        <authorList>
            <person name="Chang H.C."/>
            <person name="Mun S.Y."/>
        </authorList>
    </citation>
    <scope>NUCLEOTIDE SEQUENCE [LARGE SCALE GENOMIC DNA]</scope>
    <source>
        <strain evidence="1 2">SK</strain>
    </source>
</reference>
<gene>
    <name evidence="1" type="ORF">FY536_05560</name>
</gene>
<sequence>MKWNFSELLKYKQEPMEFQEELNLEAMTKEMFGDVILSLEPVQVQGWARMERDDVIIHAHVTGQLTTPSTRSARPVEFPLDFMIDEVYIRETEHADRYEIEESVILVKDDVIDFNEVLAQYIFLQIPLQILAEGEEEEAMPTGDGWEVISEDDYLAEQENGEEQATNTPLAGLADLLSEDKDK</sequence>
<accession>A0A7H1MMR8</accession>
<dbReference type="EMBL" id="CP043431">
    <property type="protein sequence ID" value="QNT64754.1"/>
    <property type="molecule type" value="Genomic_DNA"/>
</dbReference>
<dbReference type="AlphaFoldDB" id="A0A7H1MMR8"/>
<dbReference type="Pfam" id="PF02620">
    <property type="entry name" value="YceD"/>
    <property type="match status" value="1"/>
</dbReference>
<name>A0A7H1MMR8_9LACO</name>
<evidence type="ECO:0000313" key="2">
    <source>
        <dbReference type="Proteomes" id="UP000516446"/>
    </source>
</evidence>
<proteinExistence type="predicted"/>
<dbReference type="Proteomes" id="UP000516446">
    <property type="component" value="Chromosome"/>
</dbReference>
<dbReference type="OMA" id="KWTIYQL"/>
<evidence type="ECO:0000313" key="1">
    <source>
        <dbReference type="EMBL" id="QNT64754.1"/>
    </source>
</evidence>
<dbReference type="RefSeq" id="WP_006845095.1">
    <property type="nucleotide sequence ID" value="NZ_CP026847.1"/>
</dbReference>
<protein>
    <submittedName>
        <fullName evidence="1">DUF177 domain-containing protein</fullName>
    </submittedName>
</protein>
<keyword evidence="2" id="KW-1185">Reference proteome</keyword>